<dbReference type="OrthoDB" id="9787541at2"/>
<keyword evidence="6 7" id="KW-0472">Membrane</keyword>
<dbReference type="Pfam" id="PF00528">
    <property type="entry name" value="BPD_transp_1"/>
    <property type="match status" value="1"/>
</dbReference>
<dbReference type="CDD" id="cd06261">
    <property type="entry name" value="TM_PBP2"/>
    <property type="match status" value="1"/>
</dbReference>
<dbReference type="EMBL" id="ATFF01000006">
    <property type="protein sequence ID" value="EPF31359.1"/>
    <property type="molecule type" value="Genomic_DNA"/>
</dbReference>
<dbReference type="RefSeq" id="WP_016525970.1">
    <property type="nucleotide sequence ID" value="NZ_KE332518.1"/>
</dbReference>
<reference evidence="9 10" key="1">
    <citation type="submission" date="2013-04" db="EMBL/GenBank/DDBJ databases">
        <title>The Genome Sequence of Treponema maltophilum ATCC 51939.</title>
        <authorList>
            <consortium name="The Broad Institute Genomics Platform"/>
            <person name="Earl A."/>
            <person name="Ward D."/>
            <person name="Feldgarden M."/>
            <person name="Gevers D."/>
            <person name="Leonetti C."/>
            <person name="Blanton J.M."/>
            <person name="Dewhirst F.E."/>
            <person name="Izard J."/>
            <person name="Walker B."/>
            <person name="Young S."/>
            <person name="Zeng Q."/>
            <person name="Gargeya S."/>
            <person name="Fitzgerald M."/>
            <person name="Haas B."/>
            <person name="Abouelleil A."/>
            <person name="Allen A.W."/>
            <person name="Alvarado L."/>
            <person name="Arachchi H.M."/>
            <person name="Berlin A.M."/>
            <person name="Chapman S.B."/>
            <person name="Gainer-Dewar J."/>
            <person name="Goldberg J."/>
            <person name="Griggs A."/>
            <person name="Gujja S."/>
            <person name="Hansen M."/>
            <person name="Howarth C."/>
            <person name="Imamovic A."/>
            <person name="Ireland A."/>
            <person name="Larimer J."/>
            <person name="McCowan C."/>
            <person name="Murphy C."/>
            <person name="Pearson M."/>
            <person name="Poon T.W."/>
            <person name="Priest M."/>
            <person name="Roberts A."/>
            <person name="Saif S."/>
            <person name="Shea T."/>
            <person name="Sisk P."/>
            <person name="Sykes S."/>
            <person name="Wortman J."/>
            <person name="Nusbaum C."/>
            <person name="Birren B."/>
        </authorList>
    </citation>
    <scope>NUCLEOTIDE SEQUENCE [LARGE SCALE GENOMIC DNA]</scope>
    <source>
        <strain evidence="9 10">ATCC 51939</strain>
    </source>
</reference>
<feature type="transmembrane region" description="Helical" evidence="7">
    <location>
        <begin position="73"/>
        <end position="98"/>
    </location>
</feature>
<dbReference type="PANTHER" id="PTHR30193:SF37">
    <property type="entry name" value="INNER MEMBRANE ABC TRANSPORTER PERMEASE PROTEIN YCJO"/>
    <property type="match status" value="1"/>
</dbReference>
<feature type="transmembrane region" description="Helical" evidence="7">
    <location>
        <begin position="199"/>
        <end position="220"/>
    </location>
</feature>
<name>S3L3J2_TREMA</name>
<proteinExistence type="inferred from homology"/>
<feature type="transmembrane region" description="Helical" evidence="7">
    <location>
        <begin position="12"/>
        <end position="37"/>
    </location>
</feature>
<dbReference type="eggNOG" id="COG1175">
    <property type="taxonomic scope" value="Bacteria"/>
</dbReference>
<evidence type="ECO:0000256" key="4">
    <source>
        <dbReference type="ARBA" id="ARBA00022692"/>
    </source>
</evidence>
<dbReference type="SUPFAM" id="SSF160964">
    <property type="entry name" value="MalF N-terminal region-like"/>
    <property type="match status" value="1"/>
</dbReference>
<dbReference type="PATRIC" id="fig|1125699.3.peg.1720"/>
<dbReference type="InterPro" id="IPR051393">
    <property type="entry name" value="ABC_transporter_permease"/>
</dbReference>
<keyword evidence="5 7" id="KW-1133">Transmembrane helix</keyword>
<evidence type="ECO:0000259" key="8">
    <source>
        <dbReference type="PROSITE" id="PS50928"/>
    </source>
</evidence>
<accession>S3L3J2</accession>
<dbReference type="PANTHER" id="PTHR30193">
    <property type="entry name" value="ABC TRANSPORTER PERMEASE PROTEIN"/>
    <property type="match status" value="1"/>
</dbReference>
<evidence type="ECO:0000256" key="7">
    <source>
        <dbReference type="RuleBase" id="RU363032"/>
    </source>
</evidence>
<comment type="caution">
    <text evidence="9">The sequence shown here is derived from an EMBL/GenBank/DDBJ whole genome shotgun (WGS) entry which is preliminary data.</text>
</comment>
<organism evidence="9 10">
    <name type="scientific">Treponema maltophilum ATCC 51939</name>
    <dbReference type="NCBI Taxonomy" id="1125699"/>
    <lineage>
        <taxon>Bacteria</taxon>
        <taxon>Pseudomonadati</taxon>
        <taxon>Spirochaetota</taxon>
        <taxon>Spirochaetia</taxon>
        <taxon>Spirochaetales</taxon>
        <taxon>Treponemataceae</taxon>
        <taxon>Treponema</taxon>
    </lineage>
</organism>
<keyword evidence="10" id="KW-1185">Reference proteome</keyword>
<evidence type="ECO:0000256" key="6">
    <source>
        <dbReference type="ARBA" id="ARBA00023136"/>
    </source>
</evidence>
<evidence type="ECO:0000313" key="9">
    <source>
        <dbReference type="EMBL" id="EPF31359.1"/>
    </source>
</evidence>
<dbReference type="InterPro" id="IPR035906">
    <property type="entry name" value="MetI-like_sf"/>
</dbReference>
<gene>
    <name evidence="9" type="ORF">HMPREF9194_01705</name>
</gene>
<dbReference type="GO" id="GO:0055085">
    <property type="term" value="P:transmembrane transport"/>
    <property type="evidence" value="ECO:0007669"/>
    <property type="project" value="InterPro"/>
</dbReference>
<evidence type="ECO:0000256" key="5">
    <source>
        <dbReference type="ARBA" id="ARBA00022989"/>
    </source>
</evidence>
<dbReference type="PROSITE" id="PS50928">
    <property type="entry name" value="ABC_TM1"/>
    <property type="match status" value="1"/>
</dbReference>
<evidence type="ECO:0000256" key="2">
    <source>
        <dbReference type="ARBA" id="ARBA00022448"/>
    </source>
</evidence>
<dbReference type="AlphaFoldDB" id="S3L3J2"/>
<dbReference type="InterPro" id="IPR000515">
    <property type="entry name" value="MetI-like"/>
</dbReference>
<dbReference type="Proteomes" id="UP000014541">
    <property type="component" value="Unassembled WGS sequence"/>
</dbReference>
<feature type="transmembrane region" description="Helical" evidence="7">
    <location>
        <begin position="141"/>
        <end position="162"/>
    </location>
</feature>
<feature type="transmembrane region" description="Helical" evidence="7">
    <location>
        <begin position="169"/>
        <end position="187"/>
    </location>
</feature>
<comment type="similarity">
    <text evidence="7">Belongs to the binding-protein-dependent transport system permease family.</text>
</comment>
<feature type="domain" description="ABC transmembrane type-1" evidence="8">
    <location>
        <begin position="69"/>
        <end position="282"/>
    </location>
</feature>
<dbReference type="HOGENOM" id="CLU_016047_0_1_12"/>
<protein>
    <recommendedName>
        <fullName evidence="8">ABC transmembrane type-1 domain-containing protein</fullName>
    </recommendedName>
</protein>
<evidence type="ECO:0000313" key="10">
    <source>
        <dbReference type="Proteomes" id="UP000014541"/>
    </source>
</evidence>
<dbReference type="STRING" id="1125699.HMPREF9194_01705"/>
<feature type="transmembrane region" description="Helical" evidence="7">
    <location>
        <begin position="261"/>
        <end position="281"/>
    </location>
</feature>
<comment type="subcellular location">
    <subcellularLocation>
        <location evidence="1 7">Cell membrane</location>
        <topology evidence="1 7">Multi-pass membrane protein</topology>
    </subcellularLocation>
</comment>
<keyword evidence="3" id="KW-1003">Cell membrane</keyword>
<dbReference type="SUPFAM" id="SSF161098">
    <property type="entry name" value="MetI-like"/>
    <property type="match status" value="1"/>
</dbReference>
<sequence>MKKNTGSDLGFCLLYILPSFILLMTFSIIPILMNIFLSFTSYNVIQRPQPVWFDNYLRMLKDPYIGASFKNTVLFTLIIVPCQTVISLLLAAIIAANFKKTFGNFVRSALFIPVIASSVLVGTLWSLLLSSYGPINELLKIFGLPAVNWFGGKISSIIGISAATVWKHIGYFLVIFYAGILDIPASLYEAAKVDGANPIQTFFNITLPGLSKITYLIITLGTIWSFQIFDMVYTMTGGGPGLSTVTLVLTIYNTAFKEYNMGYASAIALLMFILVVVIQAVQKKLLAGGKDE</sequence>
<keyword evidence="2 7" id="KW-0813">Transport</keyword>
<feature type="transmembrane region" description="Helical" evidence="7">
    <location>
        <begin position="232"/>
        <end position="255"/>
    </location>
</feature>
<evidence type="ECO:0000256" key="1">
    <source>
        <dbReference type="ARBA" id="ARBA00004651"/>
    </source>
</evidence>
<dbReference type="GO" id="GO:0005886">
    <property type="term" value="C:plasma membrane"/>
    <property type="evidence" value="ECO:0007669"/>
    <property type="project" value="UniProtKB-SubCell"/>
</dbReference>
<feature type="transmembrane region" description="Helical" evidence="7">
    <location>
        <begin position="110"/>
        <end position="129"/>
    </location>
</feature>
<dbReference type="Gene3D" id="1.10.3720.10">
    <property type="entry name" value="MetI-like"/>
    <property type="match status" value="1"/>
</dbReference>
<keyword evidence="4 7" id="KW-0812">Transmembrane</keyword>
<evidence type="ECO:0000256" key="3">
    <source>
        <dbReference type="ARBA" id="ARBA00022475"/>
    </source>
</evidence>